<feature type="chain" id="PRO_5006456849" evidence="1">
    <location>
        <begin position="25"/>
        <end position="226"/>
    </location>
</feature>
<dbReference type="Proteomes" id="UP000009192">
    <property type="component" value="Unassembled WGS sequence"/>
</dbReference>
<dbReference type="InParanoid" id="B4KZA5"/>
<keyword evidence="3" id="KW-1185">Reference proteome</keyword>
<name>B4KZA5_DROMO</name>
<evidence type="ECO:0000256" key="1">
    <source>
        <dbReference type="SAM" id="SignalP"/>
    </source>
</evidence>
<organism evidence="2 3">
    <name type="scientific">Drosophila mojavensis</name>
    <name type="common">Fruit fly</name>
    <dbReference type="NCBI Taxonomy" id="7230"/>
    <lineage>
        <taxon>Eukaryota</taxon>
        <taxon>Metazoa</taxon>
        <taxon>Ecdysozoa</taxon>
        <taxon>Arthropoda</taxon>
        <taxon>Hexapoda</taxon>
        <taxon>Insecta</taxon>
        <taxon>Pterygota</taxon>
        <taxon>Neoptera</taxon>
        <taxon>Endopterygota</taxon>
        <taxon>Diptera</taxon>
        <taxon>Brachycera</taxon>
        <taxon>Muscomorpha</taxon>
        <taxon>Ephydroidea</taxon>
        <taxon>Drosophilidae</taxon>
        <taxon>Drosophila</taxon>
    </lineage>
</organism>
<dbReference type="OrthoDB" id="7882950at2759"/>
<keyword evidence="1" id="KW-0732">Signal</keyword>
<gene>
    <name evidence="2" type="primary">Dmoj\GI13503</name>
    <name evidence="2" type="ORF">Dmoj_GI13503</name>
</gene>
<reference evidence="2 3" key="1">
    <citation type="journal article" date="2007" name="Nature">
        <title>Evolution of genes and genomes on the Drosophila phylogeny.</title>
        <authorList>
            <consortium name="Drosophila 12 Genomes Consortium"/>
            <person name="Clark A.G."/>
            <person name="Eisen M.B."/>
            <person name="Smith D.R."/>
            <person name="Bergman C.M."/>
            <person name="Oliver B."/>
            <person name="Markow T.A."/>
            <person name="Kaufman T.C."/>
            <person name="Kellis M."/>
            <person name="Gelbart W."/>
            <person name="Iyer V.N."/>
            <person name="Pollard D.A."/>
            <person name="Sackton T.B."/>
            <person name="Larracuente A.M."/>
            <person name="Singh N.D."/>
            <person name="Abad J.P."/>
            <person name="Abt D.N."/>
            <person name="Adryan B."/>
            <person name="Aguade M."/>
            <person name="Akashi H."/>
            <person name="Anderson W.W."/>
            <person name="Aquadro C.F."/>
            <person name="Ardell D.H."/>
            <person name="Arguello R."/>
            <person name="Artieri C.G."/>
            <person name="Barbash D.A."/>
            <person name="Barker D."/>
            <person name="Barsanti P."/>
            <person name="Batterham P."/>
            <person name="Batzoglou S."/>
            <person name="Begun D."/>
            <person name="Bhutkar A."/>
            <person name="Blanco E."/>
            <person name="Bosak S.A."/>
            <person name="Bradley R.K."/>
            <person name="Brand A.D."/>
            <person name="Brent M.R."/>
            <person name="Brooks A.N."/>
            <person name="Brown R.H."/>
            <person name="Butlin R.K."/>
            <person name="Caggese C."/>
            <person name="Calvi B.R."/>
            <person name="Bernardo de Carvalho A."/>
            <person name="Caspi A."/>
            <person name="Castrezana S."/>
            <person name="Celniker S.E."/>
            <person name="Chang J.L."/>
            <person name="Chapple C."/>
            <person name="Chatterji S."/>
            <person name="Chinwalla A."/>
            <person name="Civetta A."/>
            <person name="Clifton S.W."/>
            <person name="Comeron J.M."/>
            <person name="Costello J.C."/>
            <person name="Coyne J.A."/>
            <person name="Daub J."/>
            <person name="David R.G."/>
            <person name="Delcher A.L."/>
            <person name="Delehaunty K."/>
            <person name="Do C.B."/>
            <person name="Ebling H."/>
            <person name="Edwards K."/>
            <person name="Eickbush T."/>
            <person name="Evans J.D."/>
            <person name="Filipski A."/>
            <person name="Findeiss S."/>
            <person name="Freyhult E."/>
            <person name="Fulton L."/>
            <person name="Fulton R."/>
            <person name="Garcia A.C."/>
            <person name="Gardiner A."/>
            <person name="Garfield D.A."/>
            <person name="Garvin B.E."/>
            <person name="Gibson G."/>
            <person name="Gilbert D."/>
            <person name="Gnerre S."/>
            <person name="Godfrey J."/>
            <person name="Good R."/>
            <person name="Gotea V."/>
            <person name="Gravely B."/>
            <person name="Greenberg A.J."/>
            <person name="Griffiths-Jones S."/>
            <person name="Gross S."/>
            <person name="Guigo R."/>
            <person name="Gustafson E.A."/>
            <person name="Haerty W."/>
            <person name="Hahn M.W."/>
            <person name="Halligan D.L."/>
            <person name="Halpern A.L."/>
            <person name="Halter G.M."/>
            <person name="Han M.V."/>
            <person name="Heger A."/>
            <person name="Hillier L."/>
            <person name="Hinrichs A.S."/>
            <person name="Holmes I."/>
            <person name="Hoskins R.A."/>
            <person name="Hubisz M.J."/>
            <person name="Hultmark D."/>
            <person name="Huntley M.A."/>
            <person name="Jaffe D.B."/>
            <person name="Jagadeeshan S."/>
            <person name="Jeck W.R."/>
            <person name="Johnson J."/>
            <person name="Jones C.D."/>
            <person name="Jordan W.C."/>
            <person name="Karpen G.H."/>
            <person name="Kataoka E."/>
            <person name="Keightley P.D."/>
            <person name="Kheradpour P."/>
            <person name="Kirkness E.F."/>
            <person name="Koerich L.B."/>
            <person name="Kristiansen K."/>
            <person name="Kudrna D."/>
            <person name="Kulathinal R.J."/>
            <person name="Kumar S."/>
            <person name="Kwok R."/>
            <person name="Lander E."/>
            <person name="Langley C.H."/>
            <person name="Lapoint R."/>
            <person name="Lazzaro B.P."/>
            <person name="Lee S.J."/>
            <person name="Levesque L."/>
            <person name="Li R."/>
            <person name="Lin C.F."/>
            <person name="Lin M.F."/>
            <person name="Lindblad-Toh K."/>
            <person name="Llopart A."/>
            <person name="Long M."/>
            <person name="Low L."/>
            <person name="Lozovsky E."/>
            <person name="Lu J."/>
            <person name="Luo M."/>
            <person name="Machado C.A."/>
            <person name="Makalowski W."/>
            <person name="Marzo M."/>
            <person name="Matsuda M."/>
            <person name="Matzkin L."/>
            <person name="McAllister B."/>
            <person name="McBride C.S."/>
            <person name="McKernan B."/>
            <person name="McKernan K."/>
            <person name="Mendez-Lago M."/>
            <person name="Minx P."/>
            <person name="Mollenhauer M.U."/>
            <person name="Montooth K."/>
            <person name="Mount S.M."/>
            <person name="Mu X."/>
            <person name="Myers E."/>
            <person name="Negre B."/>
            <person name="Newfeld S."/>
            <person name="Nielsen R."/>
            <person name="Noor M.A."/>
            <person name="O'Grady P."/>
            <person name="Pachter L."/>
            <person name="Papaceit M."/>
            <person name="Parisi M.J."/>
            <person name="Parisi M."/>
            <person name="Parts L."/>
            <person name="Pedersen J.S."/>
            <person name="Pesole G."/>
            <person name="Phillippy A.M."/>
            <person name="Ponting C.P."/>
            <person name="Pop M."/>
            <person name="Porcelli D."/>
            <person name="Powell J.R."/>
            <person name="Prohaska S."/>
            <person name="Pruitt K."/>
            <person name="Puig M."/>
            <person name="Quesneville H."/>
            <person name="Ram K.R."/>
            <person name="Rand D."/>
            <person name="Rasmussen M.D."/>
            <person name="Reed L.K."/>
            <person name="Reenan R."/>
            <person name="Reily A."/>
            <person name="Remington K.A."/>
            <person name="Rieger T.T."/>
            <person name="Ritchie M.G."/>
            <person name="Robin C."/>
            <person name="Rogers Y.H."/>
            <person name="Rohde C."/>
            <person name="Rozas J."/>
            <person name="Rubenfield M.J."/>
            <person name="Ruiz A."/>
            <person name="Russo S."/>
            <person name="Salzberg S.L."/>
            <person name="Sanchez-Gracia A."/>
            <person name="Saranga D.J."/>
            <person name="Sato H."/>
            <person name="Schaeffer S.W."/>
            <person name="Schatz M.C."/>
            <person name="Schlenke T."/>
            <person name="Schwartz R."/>
            <person name="Segarra C."/>
            <person name="Singh R.S."/>
            <person name="Sirot L."/>
            <person name="Sirota M."/>
            <person name="Sisneros N.B."/>
            <person name="Smith C.D."/>
            <person name="Smith T.F."/>
            <person name="Spieth J."/>
            <person name="Stage D.E."/>
            <person name="Stark A."/>
            <person name="Stephan W."/>
            <person name="Strausberg R.L."/>
            <person name="Strempel S."/>
            <person name="Sturgill D."/>
            <person name="Sutton G."/>
            <person name="Sutton G.G."/>
            <person name="Tao W."/>
            <person name="Teichmann S."/>
            <person name="Tobari Y.N."/>
            <person name="Tomimura Y."/>
            <person name="Tsolas J.M."/>
            <person name="Valente V.L."/>
            <person name="Venter E."/>
            <person name="Venter J.C."/>
            <person name="Vicario S."/>
            <person name="Vieira F.G."/>
            <person name="Vilella A.J."/>
            <person name="Villasante A."/>
            <person name="Walenz B."/>
            <person name="Wang J."/>
            <person name="Wasserman M."/>
            <person name="Watts T."/>
            <person name="Wilson D."/>
            <person name="Wilson R.K."/>
            <person name="Wing R.A."/>
            <person name="Wolfner M.F."/>
            <person name="Wong A."/>
            <person name="Wong G.K."/>
            <person name="Wu C.I."/>
            <person name="Wu G."/>
            <person name="Yamamoto D."/>
            <person name="Yang H.P."/>
            <person name="Yang S.P."/>
            <person name="Yorke J.A."/>
            <person name="Yoshida K."/>
            <person name="Zdobnov E."/>
            <person name="Zhang P."/>
            <person name="Zhang Y."/>
            <person name="Zimin A.V."/>
            <person name="Baldwin J."/>
            <person name="Abdouelleil A."/>
            <person name="Abdulkadir J."/>
            <person name="Abebe A."/>
            <person name="Abera B."/>
            <person name="Abreu J."/>
            <person name="Acer S.C."/>
            <person name="Aftuck L."/>
            <person name="Alexander A."/>
            <person name="An P."/>
            <person name="Anderson E."/>
            <person name="Anderson S."/>
            <person name="Arachi H."/>
            <person name="Azer M."/>
            <person name="Bachantsang P."/>
            <person name="Barry A."/>
            <person name="Bayul T."/>
            <person name="Berlin A."/>
            <person name="Bessette D."/>
            <person name="Bloom T."/>
            <person name="Blye J."/>
            <person name="Boguslavskiy L."/>
            <person name="Bonnet C."/>
            <person name="Boukhgalter B."/>
            <person name="Bourzgui I."/>
            <person name="Brown A."/>
            <person name="Cahill P."/>
            <person name="Channer S."/>
            <person name="Cheshatsang Y."/>
            <person name="Chuda L."/>
            <person name="Citroen M."/>
            <person name="Collymore A."/>
            <person name="Cooke P."/>
            <person name="Costello M."/>
            <person name="D'Aco K."/>
            <person name="Daza R."/>
            <person name="De Haan G."/>
            <person name="DeGray S."/>
            <person name="DeMaso C."/>
            <person name="Dhargay N."/>
            <person name="Dooley K."/>
            <person name="Dooley E."/>
            <person name="Doricent M."/>
            <person name="Dorje P."/>
            <person name="Dorjee K."/>
            <person name="Dupes A."/>
            <person name="Elong R."/>
            <person name="Falk J."/>
            <person name="Farina A."/>
            <person name="Faro S."/>
            <person name="Ferguson D."/>
            <person name="Fisher S."/>
            <person name="Foley C.D."/>
            <person name="Franke A."/>
            <person name="Friedrich D."/>
            <person name="Gadbois L."/>
            <person name="Gearin G."/>
            <person name="Gearin C.R."/>
            <person name="Giannoukos G."/>
            <person name="Goode T."/>
            <person name="Graham J."/>
            <person name="Grandbois E."/>
            <person name="Grewal S."/>
            <person name="Gyaltsen K."/>
            <person name="Hafez N."/>
            <person name="Hagos B."/>
            <person name="Hall J."/>
            <person name="Henson C."/>
            <person name="Hollinger A."/>
            <person name="Honan T."/>
            <person name="Huard M.D."/>
            <person name="Hughes L."/>
            <person name="Hurhula B."/>
            <person name="Husby M.E."/>
            <person name="Kamat A."/>
            <person name="Kanga B."/>
            <person name="Kashin S."/>
            <person name="Khazanovich D."/>
            <person name="Kisner P."/>
            <person name="Lance K."/>
            <person name="Lara M."/>
            <person name="Lee W."/>
            <person name="Lennon N."/>
            <person name="Letendre F."/>
            <person name="LeVine R."/>
            <person name="Lipovsky A."/>
            <person name="Liu X."/>
            <person name="Liu J."/>
            <person name="Liu S."/>
            <person name="Lokyitsang T."/>
            <person name="Lokyitsang Y."/>
            <person name="Lubonja R."/>
            <person name="Lui A."/>
            <person name="MacDonald P."/>
            <person name="Magnisalis V."/>
            <person name="Maru K."/>
            <person name="Matthews C."/>
            <person name="McCusker W."/>
            <person name="McDonough S."/>
            <person name="Mehta T."/>
            <person name="Meldrim J."/>
            <person name="Meneus L."/>
            <person name="Mihai O."/>
            <person name="Mihalev A."/>
            <person name="Mihova T."/>
            <person name="Mittelman R."/>
            <person name="Mlenga V."/>
            <person name="Montmayeur A."/>
            <person name="Mulrain L."/>
            <person name="Navidi A."/>
            <person name="Naylor J."/>
            <person name="Negash T."/>
            <person name="Nguyen T."/>
            <person name="Nguyen N."/>
            <person name="Nicol R."/>
            <person name="Norbu C."/>
            <person name="Norbu N."/>
            <person name="Novod N."/>
            <person name="O'Neill B."/>
            <person name="Osman S."/>
            <person name="Markiewicz E."/>
            <person name="Oyono O.L."/>
            <person name="Patti C."/>
            <person name="Phunkhang P."/>
            <person name="Pierre F."/>
            <person name="Priest M."/>
            <person name="Raghuraman S."/>
            <person name="Rege F."/>
            <person name="Reyes R."/>
            <person name="Rise C."/>
            <person name="Rogov P."/>
            <person name="Ross K."/>
            <person name="Ryan E."/>
            <person name="Settipalli S."/>
            <person name="Shea T."/>
            <person name="Sherpa N."/>
            <person name="Shi L."/>
            <person name="Shih D."/>
            <person name="Sparrow T."/>
            <person name="Spaulding J."/>
            <person name="Stalker J."/>
            <person name="Stange-Thomann N."/>
            <person name="Stavropoulos S."/>
            <person name="Stone C."/>
            <person name="Strader C."/>
            <person name="Tesfaye S."/>
            <person name="Thomson T."/>
            <person name="Thoulutsang Y."/>
            <person name="Thoulutsang D."/>
            <person name="Topham K."/>
            <person name="Topping I."/>
            <person name="Tsamla T."/>
            <person name="Vassiliev H."/>
            <person name="Vo A."/>
            <person name="Wangchuk T."/>
            <person name="Wangdi T."/>
            <person name="Weiand M."/>
            <person name="Wilkinson J."/>
            <person name="Wilson A."/>
            <person name="Yadav S."/>
            <person name="Young G."/>
            <person name="Yu Q."/>
            <person name="Zembek L."/>
            <person name="Zhong D."/>
            <person name="Zimmer A."/>
            <person name="Zwirko Z."/>
            <person name="Jaffe D.B."/>
            <person name="Alvarez P."/>
            <person name="Brockman W."/>
            <person name="Butler J."/>
            <person name="Chin C."/>
            <person name="Gnerre S."/>
            <person name="Grabherr M."/>
            <person name="Kleber M."/>
            <person name="Mauceli E."/>
            <person name="MacCallum I."/>
        </authorList>
    </citation>
    <scope>NUCLEOTIDE SEQUENCE [LARGE SCALE GENOMIC DNA]</scope>
    <source>
        <strain evidence="3">Tucson 15081-1352.22</strain>
    </source>
</reference>
<evidence type="ECO:0000313" key="3">
    <source>
        <dbReference type="Proteomes" id="UP000009192"/>
    </source>
</evidence>
<dbReference type="KEGG" id="dmo:Dmoj_GI13503"/>
<proteinExistence type="predicted"/>
<dbReference type="EMBL" id="CH933809">
    <property type="protein sequence ID" value="EDW18931.2"/>
    <property type="molecule type" value="Genomic_DNA"/>
</dbReference>
<sequence length="226" mass="26350">MNRRNLYGYLLISLLIFNIPELVSQLMSAATNGSTINMGVHHLFENKAHFFFTSPQSNGTIAKAKVTQPASTTGQTEDSIQMSKLTKDNRGHWVYNPWPVTFGNRILDTRFTKSLPYVHINVASNPKRLYDPRGKLSTVCMGSTIPHGNFKVVRWGDRHIYKHKQTSQAFYLKLRRDIYIKGKSEMCHNKKYNKWMDYQECALKRNQRLESFIPKYPYHQMIKEKS</sequence>
<accession>B4KZA5</accession>
<dbReference type="HOGENOM" id="CLU_128402_0_0_1"/>
<feature type="signal peptide" evidence="1">
    <location>
        <begin position="1"/>
        <end position="24"/>
    </location>
</feature>
<protein>
    <submittedName>
        <fullName evidence="2">Uncharacterized protein</fullName>
    </submittedName>
</protein>
<dbReference type="AlphaFoldDB" id="B4KZA5"/>
<dbReference type="eggNOG" id="ENOG502T8AV">
    <property type="taxonomic scope" value="Eukaryota"/>
</dbReference>
<evidence type="ECO:0000313" key="2">
    <source>
        <dbReference type="EMBL" id="EDW18931.2"/>
    </source>
</evidence>